<dbReference type="EMBL" id="QPKB01000012">
    <property type="protein sequence ID" value="RWR97238.1"/>
    <property type="molecule type" value="Genomic_DNA"/>
</dbReference>
<evidence type="ECO:0000313" key="1">
    <source>
        <dbReference type="EMBL" id="RWR97238.1"/>
    </source>
</evidence>
<protein>
    <submittedName>
        <fullName evidence="1">Uncharacterized protein</fullName>
    </submittedName>
</protein>
<accession>A0A443Q2M5</accession>
<evidence type="ECO:0000313" key="2">
    <source>
        <dbReference type="Proteomes" id="UP000283530"/>
    </source>
</evidence>
<comment type="caution">
    <text evidence="1">The sequence shown here is derived from an EMBL/GenBank/DDBJ whole genome shotgun (WGS) entry which is preliminary data.</text>
</comment>
<organism evidence="1 2">
    <name type="scientific">Cinnamomum micranthum f. kanehirae</name>
    <dbReference type="NCBI Taxonomy" id="337451"/>
    <lineage>
        <taxon>Eukaryota</taxon>
        <taxon>Viridiplantae</taxon>
        <taxon>Streptophyta</taxon>
        <taxon>Embryophyta</taxon>
        <taxon>Tracheophyta</taxon>
        <taxon>Spermatophyta</taxon>
        <taxon>Magnoliopsida</taxon>
        <taxon>Magnoliidae</taxon>
        <taxon>Laurales</taxon>
        <taxon>Lauraceae</taxon>
        <taxon>Cinnamomum</taxon>
    </lineage>
</organism>
<keyword evidence="2" id="KW-1185">Reference proteome</keyword>
<reference evidence="1 2" key="1">
    <citation type="journal article" date="2019" name="Nat. Plants">
        <title>Stout camphor tree genome fills gaps in understanding of flowering plant genome evolution.</title>
        <authorList>
            <person name="Chaw S.M."/>
            <person name="Liu Y.C."/>
            <person name="Wu Y.W."/>
            <person name="Wang H.Y."/>
            <person name="Lin C.I."/>
            <person name="Wu C.S."/>
            <person name="Ke H.M."/>
            <person name="Chang L.Y."/>
            <person name="Hsu C.Y."/>
            <person name="Yang H.T."/>
            <person name="Sudianto E."/>
            <person name="Hsu M.H."/>
            <person name="Wu K.P."/>
            <person name="Wang L.N."/>
            <person name="Leebens-Mack J.H."/>
            <person name="Tsai I.J."/>
        </authorList>
    </citation>
    <scope>NUCLEOTIDE SEQUENCE [LARGE SCALE GENOMIC DNA]</scope>
    <source>
        <strain evidence="2">cv. Chaw 1501</strain>
        <tissue evidence="1">Young leaves</tissue>
    </source>
</reference>
<dbReference type="Proteomes" id="UP000283530">
    <property type="component" value="Unassembled WGS sequence"/>
</dbReference>
<name>A0A443Q2M5_9MAGN</name>
<dbReference type="AlphaFoldDB" id="A0A443Q2M5"/>
<sequence length="105" mass="11840">MRSYPRPHRLPAASPPTSSLSFLGLLIGRRRFLPGSSYWPSPNCRRPVVELVVGPLSEEEVLSLSTVCGWPSAAFFILGDFDLDPDLYNPRQLNPFIICNRRIQI</sequence>
<proteinExistence type="predicted"/>
<gene>
    <name evidence="1" type="ORF">CKAN_02666000</name>
</gene>